<accession>A0ABU3DMI6</accession>
<dbReference type="SUPFAM" id="SSF48208">
    <property type="entry name" value="Six-hairpin glycosidases"/>
    <property type="match status" value="1"/>
</dbReference>
<evidence type="ECO:0000256" key="3">
    <source>
        <dbReference type="SAM" id="SignalP"/>
    </source>
</evidence>
<proteinExistence type="inferred from homology"/>
<keyword evidence="3" id="KW-0732">Signal</keyword>
<dbReference type="Gene3D" id="1.50.10.10">
    <property type="match status" value="1"/>
</dbReference>
<comment type="caution">
    <text evidence="4">The sequence shown here is derived from an EMBL/GenBank/DDBJ whole genome shotgun (WGS) entry which is preliminary data.</text>
</comment>
<dbReference type="Pfam" id="PF07470">
    <property type="entry name" value="Glyco_hydro_88"/>
    <property type="match status" value="1"/>
</dbReference>
<dbReference type="GO" id="GO:0016787">
    <property type="term" value="F:hydrolase activity"/>
    <property type="evidence" value="ECO:0007669"/>
    <property type="project" value="UniProtKB-KW"/>
</dbReference>
<sequence>MKKRVVNLIAVVGIAAFAMSCGSNRNADKMASSNEIDIQMQINYCAEQAEKALNLIPDDNKSIPRNIASGSKEWQYVNYKDWTSGFWPGELWYIYELTGDEKWKKAADKYTGYLTPLSVEQALDHDLGFQVFNSFGNGYRLTKNPEYKNVILKAADTLATLFNPNVGTILSWPREVPNMEWPQHNTIMDNMINLELLFWASKNGGERSLYDMAVSHADVTMANHFRSDYTSYHVVVYDRETGEPIKKVTHQGYADNSLWARGQAWAIYGYTMVYRETRDKKYLDFAKKVTNVYLERLPEDLIPYWDFDSPQIPDAPRDASAAAVVASALLELSQYVEDPKKSSEYLSKAKAIMAELSKNYQSGQENSAALLHSTGHFPSGSEIDYSIIYADYYYAEAVSRLKKINAKMAAQNEVVQHSNG</sequence>
<dbReference type="InterPro" id="IPR052369">
    <property type="entry name" value="UG_Glycosaminoglycan_Hydrolase"/>
</dbReference>
<organism evidence="4 5">
    <name type="scientific">Autumnicola psychrophila</name>
    <dbReference type="NCBI Taxonomy" id="3075592"/>
    <lineage>
        <taxon>Bacteria</taxon>
        <taxon>Pseudomonadati</taxon>
        <taxon>Bacteroidota</taxon>
        <taxon>Flavobacteriia</taxon>
        <taxon>Flavobacteriales</taxon>
        <taxon>Flavobacteriaceae</taxon>
        <taxon>Autumnicola</taxon>
    </lineage>
</organism>
<dbReference type="EMBL" id="JAVRHN010000001">
    <property type="protein sequence ID" value="MDT0684734.1"/>
    <property type="molecule type" value="Genomic_DNA"/>
</dbReference>
<dbReference type="PANTHER" id="PTHR36845:SF1">
    <property type="entry name" value="HYDROLASE, PUTATIVE (AFU_ORTHOLOGUE AFUA_7G05090)-RELATED"/>
    <property type="match status" value="1"/>
</dbReference>
<reference evidence="4 5" key="1">
    <citation type="submission" date="2023-09" db="EMBL/GenBank/DDBJ databases">
        <authorList>
            <person name="Rey-Velasco X."/>
        </authorList>
    </citation>
    <scope>NUCLEOTIDE SEQUENCE [LARGE SCALE GENOMIC DNA]</scope>
    <source>
        <strain evidence="4 5">F225</strain>
    </source>
</reference>
<dbReference type="InterPro" id="IPR010905">
    <property type="entry name" value="Glyco_hydro_88"/>
</dbReference>
<feature type="chain" id="PRO_5046079041" evidence="3">
    <location>
        <begin position="19"/>
        <end position="420"/>
    </location>
</feature>
<evidence type="ECO:0000256" key="2">
    <source>
        <dbReference type="ARBA" id="ARBA00038358"/>
    </source>
</evidence>
<evidence type="ECO:0000313" key="4">
    <source>
        <dbReference type="EMBL" id="MDT0684734.1"/>
    </source>
</evidence>
<dbReference type="RefSeq" id="WP_311498213.1">
    <property type="nucleotide sequence ID" value="NZ_JAVRHN010000001.1"/>
</dbReference>
<keyword evidence="5" id="KW-1185">Reference proteome</keyword>
<dbReference type="PROSITE" id="PS51257">
    <property type="entry name" value="PROKAR_LIPOPROTEIN"/>
    <property type="match status" value="1"/>
</dbReference>
<keyword evidence="1 4" id="KW-0378">Hydrolase</keyword>
<gene>
    <name evidence="4" type="ORF">RM541_00025</name>
</gene>
<dbReference type="InterPro" id="IPR012341">
    <property type="entry name" value="6hp_glycosidase-like_sf"/>
</dbReference>
<dbReference type="Proteomes" id="UP001253848">
    <property type="component" value="Unassembled WGS sequence"/>
</dbReference>
<protein>
    <submittedName>
        <fullName evidence="4">Glycoside hydrolase family 88 protein</fullName>
    </submittedName>
</protein>
<name>A0ABU3DMI6_9FLAO</name>
<feature type="signal peptide" evidence="3">
    <location>
        <begin position="1"/>
        <end position="18"/>
    </location>
</feature>
<dbReference type="InterPro" id="IPR008928">
    <property type="entry name" value="6-hairpin_glycosidase_sf"/>
</dbReference>
<dbReference type="PANTHER" id="PTHR36845">
    <property type="entry name" value="HYDROLASE, PUTATIVE (AFU_ORTHOLOGUE AFUA_7G05090)-RELATED"/>
    <property type="match status" value="1"/>
</dbReference>
<comment type="similarity">
    <text evidence="2">Belongs to the glycosyl hydrolase 88 family.</text>
</comment>
<evidence type="ECO:0000256" key="1">
    <source>
        <dbReference type="ARBA" id="ARBA00022801"/>
    </source>
</evidence>
<evidence type="ECO:0000313" key="5">
    <source>
        <dbReference type="Proteomes" id="UP001253848"/>
    </source>
</evidence>